<sequence length="84" mass="9763">MSPSKMSTQTVDLYDALVLFHCDLAVRGVHGELVAEIAREGMVWCLTSWREEDMVACLFSWCLEYARVMSEDRNELNFELQDDR</sequence>
<proteinExistence type="predicted"/>
<keyword evidence="2" id="KW-1185">Reference proteome</keyword>
<accession>A0A1J8RGZ7</accession>
<dbReference type="AlphaFoldDB" id="A0A1J8RGZ7"/>
<gene>
    <name evidence="1" type="ORF">AZE42_06811</name>
</gene>
<evidence type="ECO:0000313" key="2">
    <source>
        <dbReference type="Proteomes" id="UP000183567"/>
    </source>
</evidence>
<protein>
    <submittedName>
        <fullName evidence="1">Uncharacterized protein</fullName>
    </submittedName>
</protein>
<dbReference type="EMBL" id="LVVM01000292">
    <property type="protein sequence ID" value="OJA21066.1"/>
    <property type="molecule type" value="Genomic_DNA"/>
</dbReference>
<reference evidence="1 2" key="1">
    <citation type="submission" date="2016-03" db="EMBL/GenBank/DDBJ databases">
        <title>Comparative genomics of the ectomycorrhizal sister species Rhizopogon vinicolor and Rhizopogon vesiculosus (Basidiomycota: Boletales) reveals a divergence of the mating type B locus.</title>
        <authorList>
            <person name="Mujic A.B."/>
            <person name="Kuo A."/>
            <person name="Tritt A."/>
            <person name="Lipzen A."/>
            <person name="Chen C."/>
            <person name="Johnson J."/>
            <person name="Sharma A."/>
            <person name="Barry K."/>
            <person name="Grigoriev I.V."/>
            <person name="Spatafora J.W."/>
        </authorList>
    </citation>
    <scope>NUCLEOTIDE SEQUENCE [LARGE SCALE GENOMIC DNA]</scope>
    <source>
        <strain evidence="1 2">AM-OR11-056</strain>
    </source>
</reference>
<dbReference type="Proteomes" id="UP000183567">
    <property type="component" value="Unassembled WGS sequence"/>
</dbReference>
<name>A0A1J8RGZ7_9AGAM</name>
<comment type="caution">
    <text evidence="1">The sequence shown here is derived from an EMBL/GenBank/DDBJ whole genome shotgun (WGS) entry which is preliminary data.</text>
</comment>
<organism evidence="1 2">
    <name type="scientific">Rhizopogon vesiculosus</name>
    <dbReference type="NCBI Taxonomy" id="180088"/>
    <lineage>
        <taxon>Eukaryota</taxon>
        <taxon>Fungi</taxon>
        <taxon>Dikarya</taxon>
        <taxon>Basidiomycota</taxon>
        <taxon>Agaricomycotina</taxon>
        <taxon>Agaricomycetes</taxon>
        <taxon>Agaricomycetidae</taxon>
        <taxon>Boletales</taxon>
        <taxon>Suillineae</taxon>
        <taxon>Rhizopogonaceae</taxon>
        <taxon>Rhizopogon</taxon>
    </lineage>
</organism>
<evidence type="ECO:0000313" key="1">
    <source>
        <dbReference type="EMBL" id="OJA21066.1"/>
    </source>
</evidence>
<dbReference type="STRING" id="180088.A0A1J8RGZ7"/>